<evidence type="ECO:0000313" key="3">
    <source>
        <dbReference type="Proteomes" id="UP001189429"/>
    </source>
</evidence>
<feature type="compositionally biased region" description="Pro residues" evidence="1">
    <location>
        <begin position="68"/>
        <end position="88"/>
    </location>
</feature>
<proteinExistence type="predicted"/>
<feature type="compositionally biased region" description="Low complexity" evidence="1">
    <location>
        <begin position="54"/>
        <end position="67"/>
    </location>
</feature>
<comment type="caution">
    <text evidence="2">The sequence shown here is derived from an EMBL/GenBank/DDBJ whole genome shotgun (WGS) entry which is preliminary data.</text>
</comment>
<evidence type="ECO:0000313" key="2">
    <source>
        <dbReference type="EMBL" id="CAK0889091.1"/>
    </source>
</evidence>
<feature type="region of interest" description="Disordered" evidence="1">
    <location>
        <begin position="23"/>
        <end position="99"/>
    </location>
</feature>
<organism evidence="2 3">
    <name type="scientific">Prorocentrum cordatum</name>
    <dbReference type="NCBI Taxonomy" id="2364126"/>
    <lineage>
        <taxon>Eukaryota</taxon>
        <taxon>Sar</taxon>
        <taxon>Alveolata</taxon>
        <taxon>Dinophyceae</taxon>
        <taxon>Prorocentrales</taxon>
        <taxon>Prorocentraceae</taxon>
        <taxon>Prorocentrum</taxon>
    </lineage>
</organism>
<keyword evidence="3" id="KW-1185">Reference proteome</keyword>
<evidence type="ECO:0000256" key="1">
    <source>
        <dbReference type="SAM" id="MobiDB-lite"/>
    </source>
</evidence>
<reference evidence="2" key="1">
    <citation type="submission" date="2023-10" db="EMBL/GenBank/DDBJ databases">
        <authorList>
            <person name="Chen Y."/>
            <person name="Shah S."/>
            <person name="Dougan E. K."/>
            <person name="Thang M."/>
            <person name="Chan C."/>
        </authorList>
    </citation>
    <scope>NUCLEOTIDE SEQUENCE [LARGE SCALE GENOMIC DNA]</scope>
</reference>
<sequence length="456" mass="48981">MAAAAWPPDSPLEWRARLRSVAREEPPGLPEPAGARCPSSRASTWVQASLDGTEATPASSLAELAELSPPPPVRPPTRPEPPEAPPPTDDAGPAGSARRAAIAAPWLPAPVPTRCAAPGRCARPEVAGGQPPGAGEAAEALLGARLEESLAQALDASLGPALARALASAPLLDALRLAAAAAGCEALQVRSVIRFFLAEQIPAWSNFLIADVGVYLGAHIGPGATNELQWLKAIPKWWDRLFALSTSGAPTDALARLYQTSSITVLSYLAQFFWLPKVALTREIHALHRVLRMPPSTFRLQDILAMSTWMTSPSPTSLKLYNVATMWRMANYTIVGWTHFLGLLDAMAVQYCPLPAFARGRWSPPFWKEPMAIVQRYAALNSGQSPLLPTTHVQLDTVRDLNDLSTKICLETGLMLRPADSMHPCLQRPILPDGLDLNTFDTAFDAVADGVDNDFM</sequence>
<accession>A0ABN9WUS8</accession>
<name>A0ABN9WUS8_9DINO</name>
<protein>
    <submittedName>
        <fullName evidence="2">Uncharacterized protein</fullName>
    </submittedName>
</protein>
<gene>
    <name evidence="2" type="ORF">PCOR1329_LOCUS69742</name>
</gene>
<dbReference type="EMBL" id="CAUYUJ010019170">
    <property type="protein sequence ID" value="CAK0889091.1"/>
    <property type="molecule type" value="Genomic_DNA"/>
</dbReference>
<dbReference type="Proteomes" id="UP001189429">
    <property type="component" value="Unassembled WGS sequence"/>
</dbReference>
<feature type="compositionally biased region" description="Low complexity" evidence="1">
    <location>
        <begin position="89"/>
        <end position="99"/>
    </location>
</feature>